<dbReference type="SMART" id="SM00089">
    <property type="entry name" value="PKD"/>
    <property type="match status" value="2"/>
</dbReference>
<dbReference type="InterPro" id="IPR035986">
    <property type="entry name" value="PKD_dom_sf"/>
</dbReference>
<dbReference type="Pfam" id="PF00801">
    <property type="entry name" value="PKD"/>
    <property type="match status" value="1"/>
</dbReference>
<evidence type="ECO:0000256" key="3">
    <source>
        <dbReference type="ARBA" id="ARBA00022737"/>
    </source>
</evidence>
<keyword evidence="2" id="KW-0812">Transmembrane</keyword>
<dbReference type="InterPro" id="IPR013783">
    <property type="entry name" value="Ig-like_fold"/>
</dbReference>
<name>A0ABT9BH46_9BACT</name>
<evidence type="ECO:0000256" key="2">
    <source>
        <dbReference type="ARBA" id="ARBA00022692"/>
    </source>
</evidence>
<feature type="domain" description="PKD" evidence="6">
    <location>
        <begin position="52"/>
        <end position="106"/>
    </location>
</feature>
<dbReference type="PANTHER" id="PTHR46730">
    <property type="entry name" value="POLYCYSTIN-1"/>
    <property type="match status" value="1"/>
</dbReference>
<evidence type="ECO:0000259" key="6">
    <source>
        <dbReference type="PROSITE" id="PS50093"/>
    </source>
</evidence>
<evidence type="ECO:0000256" key="4">
    <source>
        <dbReference type="ARBA" id="ARBA00022989"/>
    </source>
</evidence>
<dbReference type="Gene3D" id="2.60.40.10">
    <property type="entry name" value="Immunoglobulins"/>
    <property type="match status" value="2"/>
</dbReference>
<dbReference type="InterPro" id="IPR000601">
    <property type="entry name" value="PKD_dom"/>
</dbReference>
<comment type="caution">
    <text evidence="7">The sequence shown here is derived from an EMBL/GenBank/DDBJ whole genome shotgun (WGS) entry which is preliminary data.</text>
</comment>
<dbReference type="InterPro" id="IPR022409">
    <property type="entry name" value="PKD/Chitinase_dom"/>
</dbReference>
<organism evidence="7 8">
    <name type="scientific">Hymenobacter aranciens</name>
    <dbReference type="NCBI Taxonomy" id="3063996"/>
    <lineage>
        <taxon>Bacteria</taxon>
        <taxon>Pseudomonadati</taxon>
        <taxon>Bacteroidota</taxon>
        <taxon>Cytophagia</taxon>
        <taxon>Cytophagales</taxon>
        <taxon>Hymenobacteraceae</taxon>
        <taxon>Hymenobacter</taxon>
    </lineage>
</organism>
<gene>
    <name evidence="7" type="ORF">Q5H93_16400</name>
</gene>
<evidence type="ECO:0000256" key="5">
    <source>
        <dbReference type="ARBA" id="ARBA00023136"/>
    </source>
</evidence>
<dbReference type="RefSeq" id="WP_305007682.1">
    <property type="nucleotide sequence ID" value="NZ_JAUQSY010000010.1"/>
</dbReference>
<evidence type="ECO:0000313" key="7">
    <source>
        <dbReference type="EMBL" id="MDO7876327.1"/>
    </source>
</evidence>
<comment type="subcellular location">
    <subcellularLocation>
        <location evidence="1">Membrane</location>
        <topology evidence="1">Multi-pass membrane protein</topology>
    </subcellularLocation>
</comment>
<reference evidence="7" key="1">
    <citation type="submission" date="2023-07" db="EMBL/GenBank/DDBJ databases">
        <authorList>
            <person name="Kim M.K."/>
        </authorList>
    </citation>
    <scope>NUCLEOTIDE SEQUENCE</scope>
    <source>
        <strain evidence="7">ASUV-10-1</strain>
    </source>
</reference>
<dbReference type="EMBL" id="JAUQSY010000010">
    <property type="protein sequence ID" value="MDO7876327.1"/>
    <property type="molecule type" value="Genomic_DNA"/>
</dbReference>
<keyword evidence="4" id="KW-1133">Transmembrane helix</keyword>
<keyword evidence="5" id="KW-0472">Membrane</keyword>
<evidence type="ECO:0000256" key="1">
    <source>
        <dbReference type="ARBA" id="ARBA00004141"/>
    </source>
</evidence>
<dbReference type="CDD" id="cd00146">
    <property type="entry name" value="PKD"/>
    <property type="match status" value="2"/>
</dbReference>
<dbReference type="SUPFAM" id="SSF49299">
    <property type="entry name" value="PKD domain"/>
    <property type="match status" value="2"/>
</dbReference>
<protein>
    <submittedName>
        <fullName evidence="7">PKD domain-containing protein</fullName>
    </submittedName>
</protein>
<dbReference type="PROSITE" id="PS50093">
    <property type="entry name" value="PKD"/>
    <property type="match status" value="2"/>
</dbReference>
<dbReference type="Proteomes" id="UP001176429">
    <property type="component" value="Unassembled WGS sequence"/>
</dbReference>
<keyword evidence="3" id="KW-0677">Repeat</keyword>
<dbReference type="PANTHER" id="PTHR46730:SF1">
    <property type="entry name" value="PLAT DOMAIN-CONTAINING PROTEIN"/>
    <property type="match status" value="1"/>
</dbReference>
<keyword evidence="8" id="KW-1185">Reference proteome</keyword>
<dbReference type="Pfam" id="PF18911">
    <property type="entry name" value="PKD_4"/>
    <property type="match status" value="1"/>
</dbReference>
<evidence type="ECO:0000313" key="8">
    <source>
        <dbReference type="Proteomes" id="UP001176429"/>
    </source>
</evidence>
<feature type="domain" description="PKD" evidence="6">
    <location>
        <begin position="133"/>
        <end position="194"/>
    </location>
</feature>
<sequence>MKQLACIGIVSAAILLSTCQSRKDEAPAPIPPVAAFTFTGPFTTNDSVRFTNSSTDAVSYKWDFGDGSISTKVAPAHRYQQPGQYTIRLDATNPGGTQSQTTNITISPFTQPPVAAFTCIGPFTAGDTTRFTNESTNATNYRWDFGDGSTSTAATPMHIYQQPGQYTVQLTAANPGGTHSQTQGIRLSTTLAGSTCNCRIFTYTYTTPKIRLPDRVIPVGSYGTNGISFEGTDYLLVSSSPVHAEYRSKLYAASIGGSGFFDKATDTLRISYHSGGIGNPTIINYICKKN</sequence>
<accession>A0ABT9BH46</accession>
<proteinExistence type="predicted"/>